<dbReference type="OrthoDB" id="7864873at2"/>
<keyword evidence="3" id="KW-1185">Reference proteome</keyword>
<proteinExistence type="predicted"/>
<evidence type="ECO:0000313" key="2">
    <source>
        <dbReference type="EMBL" id="SLN40632.1"/>
    </source>
</evidence>
<keyword evidence="1" id="KW-0732">Signal</keyword>
<dbReference type="Proteomes" id="UP000193900">
    <property type="component" value="Unassembled WGS sequence"/>
</dbReference>
<accession>A0A1Y5SH02</accession>
<dbReference type="RefSeq" id="WP_085878470.1">
    <property type="nucleotide sequence ID" value="NZ_FWFZ01000006.1"/>
</dbReference>
<dbReference type="AlphaFoldDB" id="A0A1Y5SH02"/>
<reference evidence="2 3" key="1">
    <citation type="submission" date="2017-03" db="EMBL/GenBank/DDBJ databases">
        <authorList>
            <person name="Afonso C.L."/>
            <person name="Miller P.J."/>
            <person name="Scott M.A."/>
            <person name="Spackman E."/>
            <person name="Goraichik I."/>
            <person name="Dimitrov K.M."/>
            <person name="Suarez D.L."/>
            <person name="Swayne D.E."/>
        </authorList>
    </citation>
    <scope>NUCLEOTIDE SEQUENCE [LARGE SCALE GENOMIC DNA]</scope>
    <source>
        <strain evidence="2 3">CECT 7023</strain>
    </source>
</reference>
<protein>
    <submittedName>
        <fullName evidence="2">Uncharacterized protein</fullName>
    </submittedName>
</protein>
<gene>
    <name evidence="2" type="ORF">ROA7023_01596</name>
</gene>
<dbReference type="EMBL" id="FWFZ01000006">
    <property type="protein sequence ID" value="SLN40632.1"/>
    <property type="molecule type" value="Genomic_DNA"/>
</dbReference>
<name>A0A1Y5SH02_9RHOB</name>
<feature type="chain" id="PRO_5012396177" evidence="1">
    <location>
        <begin position="18"/>
        <end position="156"/>
    </location>
</feature>
<sequence length="156" mass="16156">MIRAALAVLCLATPAAAAFDVTTKHGDWQGAGQMLRGGTTGAIRCRISLEPQGAATFVTGRCAIPEGGIEIGLLLTPQPDGSVIARGQGVEPNTTTRIEELTGTPDDNALTLRGTADGETAAVQFVPLDGDGLRIATTRQTRAGTEETSVVDLTRR</sequence>
<feature type="signal peptide" evidence="1">
    <location>
        <begin position="1"/>
        <end position="17"/>
    </location>
</feature>
<organism evidence="2 3">
    <name type="scientific">Roseisalinus antarcticus</name>
    <dbReference type="NCBI Taxonomy" id="254357"/>
    <lineage>
        <taxon>Bacteria</taxon>
        <taxon>Pseudomonadati</taxon>
        <taxon>Pseudomonadota</taxon>
        <taxon>Alphaproteobacteria</taxon>
        <taxon>Rhodobacterales</taxon>
        <taxon>Roseobacteraceae</taxon>
        <taxon>Roseisalinus</taxon>
    </lineage>
</organism>
<evidence type="ECO:0000313" key="3">
    <source>
        <dbReference type="Proteomes" id="UP000193900"/>
    </source>
</evidence>
<evidence type="ECO:0000256" key="1">
    <source>
        <dbReference type="SAM" id="SignalP"/>
    </source>
</evidence>